<dbReference type="InterPro" id="IPR044399">
    <property type="entry name" value="Mb-like_M"/>
</dbReference>
<evidence type="ECO:0000313" key="3">
    <source>
        <dbReference type="Proteomes" id="UP000050741"/>
    </source>
</evidence>
<name>A0A183BXB9_GLOPA</name>
<accession>A0A183BXB9</accession>
<feature type="domain" description="Globin" evidence="2">
    <location>
        <begin position="106"/>
        <end position="258"/>
    </location>
</feature>
<dbReference type="InterPro" id="IPR009050">
    <property type="entry name" value="Globin-like_sf"/>
</dbReference>
<proteinExistence type="inferred from homology"/>
<evidence type="ECO:0000256" key="1">
    <source>
        <dbReference type="RuleBase" id="RU000356"/>
    </source>
</evidence>
<keyword evidence="1" id="KW-0479">Metal-binding</keyword>
<keyword evidence="1" id="KW-0408">Iron</keyword>
<evidence type="ECO:0000313" key="4">
    <source>
        <dbReference type="WBParaSite" id="GPLIN_000525800"/>
    </source>
</evidence>
<dbReference type="PANTHER" id="PTHR47768:SF1">
    <property type="entry name" value="GLOBIN FAMILY PROFILE DOMAIN-CONTAINING PROTEIN"/>
    <property type="match status" value="1"/>
</dbReference>
<dbReference type="GO" id="GO:0005344">
    <property type="term" value="F:oxygen carrier activity"/>
    <property type="evidence" value="ECO:0007669"/>
    <property type="project" value="UniProtKB-KW"/>
</dbReference>
<dbReference type="SUPFAM" id="SSF46458">
    <property type="entry name" value="Globin-like"/>
    <property type="match status" value="1"/>
</dbReference>
<sequence length="273" mass="31335">MHKQTEPMEQQQQADDHYVTVSGQICCGLWHCSALMRTLRSLFHAGGGEAPNAVAQKVGQQKNGEAVENVVKTSTHQQPIEMVKTTDPPSEDSLDGWSEAQVLKWEPNDYEKELVKRTWSDDFDFLYELGAAIYDYIFEHNPQTKQLFPKIHRHGDQWRQSADFRSQALKFVQTLAYAAKNLCHMDECLKPLLFAIGERHVQYASRGFRPEHWNIVLDAMEQALTGHIRSLNDFTAQQRLDATQIWRRLAHFIIANMKKGYLAREAAEAASKH</sequence>
<keyword evidence="1" id="KW-0561">Oxygen transport</keyword>
<keyword evidence="3" id="KW-1185">Reference proteome</keyword>
<reference evidence="4" key="2">
    <citation type="submission" date="2016-06" db="UniProtKB">
        <authorList>
            <consortium name="WormBaseParasite"/>
        </authorList>
    </citation>
    <scope>IDENTIFICATION</scope>
</reference>
<dbReference type="InterPro" id="IPR053341">
    <property type="entry name" value="Oxidative_stress_globin-like"/>
</dbReference>
<keyword evidence="1" id="KW-0813">Transport</keyword>
<dbReference type="PANTHER" id="PTHR47768">
    <property type="entry name" value="GLOBIN RELATED-RELATED"/>
    <property type="match status" value="1"/>
</dbReference>
<dbReference type="CDD" id="cd01040">
    <property type="entry name" value="Mb-like"/>
    <property type="match status" value="1"/>
</dbReference>
<organism evidence="3 4">
    <name type="scientific">Globodera pallida</name>
    <name type="common">Potato cyst nematode worm</name>
    <name type="synonym">Heterodera pallida</name>
    <dbReference type="NCBI Taxonomy" id="36090"/>
    <lineage>
        <taxon>Eukaryota</taxon>
        <taxon>Metazoa</taxon>
        <taxon>Ecdysozoa</taxon>
        <taxon>Nematoda</taxon>
        <taxon>Chromadorea</taxon>
        <taxon>Rhabditida</taxon>
        <taxon>Tylenchina</taxon>
        <taxon>Tylenchomorpha</taxon>
        <taxon>Tylenchoidea</taxon>
        <taxon>Heteroderidae</taxon>
        <taxon>Heteroderinae</taxon>
        <taxon>Globodera</taxon>
    </lineage>
</organism>
<dbReference type="GO" id="GO:0020037">
    <property type="term" value="F:heme binding"/>
    <property type="evidence" value="ECO:0007669"/>
    <property type="project" value="InterPro"/>
</dbReference>
<evidence type="ECO:0000259" key="2">
    <source>
        <dbReference type="PROSITE" id="PS01033"/>
    </source>
</evidence>
<protein>
    <submittedName>
        <fullName evidence="4">GLOBIN domain-containing protein</fullName>
    </submittedName>
</protein>
<dbReference type="WBParaSite" id="GPLIN_000525800">
    <property type="protein sequence ID" value="GPLIN_000525800"/>
    <property type="gene ID" value="GPLIN_000525800"/>
</dbReference>
<dbReference type="PROSITE" id="PS01033">
    <property type="entry name" value="GLOBIN"/>
    <property type="match status" value="1"/>
</dbReference>
<dbReference type="GO" id="GO:0019825">
    <property type="term" value="F:oxygen binding"/>
    <property type="evidence" value="ECO:0007669"/>
    <property type="project" value="InterPro"/>
</dbReference>
<reference evidence="3" key="1">
    <citation type="submission" date="2014-05" db="EMBL/GenBank/DDBJ databases">
        <title>The genome and life-stage specific transcriptomes of Globodera pallida elucidate key aspects of plant parasitism by a cyst nematode.</title>
        <authorList>
            <person name="Cotton J.A."/>
            <person name="Lilley C.J."/>
            <person name="Jones L.M."/>
            <person name="Kikuchi T."/>
            <person name="Reid A.J."/>
            <person name="Thorpe P."/>
            <person name="Tsai I.J."/>
            <person name="Beasley H."/>
            <person name="Blok V."/>
            <person name="Cock P.J.A."/>
            <person name="Van den Akker S.E."/>
            <person name="Holroyd N."/>
            <person name="Hunt M."/>
            <person name="Mantelin S."/>
            <person name="Naghra H."/>
            <person name="Pain A."/>
            <person name="Palomares-Rius J.E."/>
            <person name="Zarowiecki M."/>
            <person name="Berriman M."/>
            <person name="Jones J.T."/>
            <person name="Urwin P.E."/>
        </authorList>
    </citation>
    <scope>NUCLEOTIDE SEQUENCE [LARGE SCALE GENOMIC DNA]</scope>
    <source>
        <strain evidence="3">Lindley</strain>
    </source>
</reference>
<dbReference type="Pfam" id="PF00042">
    <property type="entry name" value="Globin"/>
    <property type="match status" value="1"/>
</dbReference>
<keyword evidence="1" id="KW-0349">Heme</keyword>
<dbReference type="InterPro" id="IPR000971">
    <property type="entry name" value="Globin"/>
</dbReference>
<comment type="similarity">
    <text evidence="1">Belongs to the globin family.</text>
</comment>
<dbReference type="Gene3D" id="1.10.490.10">
    <property type="entry name" value="Globins"/>
    <property type="match status" value="1"/>
</dbReference>
<dbReference type="Proteomes" id="UP000050741">
    <property type="component" value="Unassembled WGS sequence"/>
</dbReference>
<dbReference type="AlphaFoldDB" id="A0A183BXB9"/>
<dbReference type="InterPro" id="IPR012292">
    <property type="entry name" value="Globin/Proto"/>
</dbReference>